<sequence length="225" mass="22789">MRILVTRPLPGGERSAARLQAHGHKAQLSPLLATEAVAWAPPETAHAAIMLTSAAAARLAGPTAVAYHALPVYTVGAATAAAARTAGFIDIRDGGGTVFSLLKTAAANGLTDILHLAGAHRTPAEVPPGLTVETLVVYHARLMPLSVTPDADWVLLYSPRTAAHFAAECDRLGFPRAAIAIAAVSEAVGAAAGSGWRAVALAGHPAEEALLAAIGATCQKAATNP</sequence>
<dbReference type="EMBL" id="BMJM01000004">
    <property type="protein sequence ID" value="GGE10449.1"/>
    <property type="molecule type" value="Genomic_DNA"/>
</dbReference>
<dbReference type="GO" id="GO:0004852">
    <property type="term" value="F:uroporphyrinogen-III synthase activity"/>
    <property type="evidence" value="ECO:0007669"/>
    <property type="project" value="InterPro"/>
</dbReference>
<dbReference type="InterPro" id="IPR003754">
    <property type="entry name" value="4pyrrol_synth_uPrphyn_synth"/>
</dbReference>
<gene>
    <name evidence="2" type="ORF">GCM10011529_16050</name>
</gene>
<accession>A0A917E894</accession>
<feature type="domain" description="Tetrapyrrole biosynthesis uroporphyrinogen III synthase" evidence="1">
    <location>
        <begin position="15"/>
        <end position="211"/>
    </location>
</feature>
<dbReference type="Proteomes" id="UP000635071">
    <property type="component" value="Unassembled WGS sequence"/>
</dbReference>
<dbReference type="Gene3D" id="3.40.50.10090">
    <property type="match status" value="2"/>
</dbReference>
<dbReference type="GO" id="GO:0033014">
    <property type="term" value="P:tetrapyrrole biosynthetic process"/>
    <property type="evidence" value="ECO:0007669"/>
    <property type="project" value="InterPro"/>
</dbReference>
<reference evidence="2" key="1">
    <citation type="journal article" date="2014" name="Int. J. Syst. Evol. Microbiol.">
        <title>Complete genome sequence of Corynebacterium casei LMG S-19264T (=DSM 44701T), isolated from a smear-ripened cheese.</title>
        <authorList>
            <consortium name="US DOE Joint Genome Institute (JGI-PGF)"/>
            <person name="Walter F."/>
            <person name="Albersmeier A."/>
            <person name="Kalinowski J."/>
            <person name="Ruckert C."/>
        </authorList>
    </citation>
    <scope>NUCLEOTIDE SEQUENCE</scope>
    <source>
        <strain evidence="2">CGMCC 1.15519</strain>
    </source>
</reference>
<keyword evidence="2" id="KW-0489">Methyltransferase</keyword>
<dbReference type="CDD" id="cd06578">
    <property type="entry name" value="HemD"/>
    <property type="match status" value="1"/>
</dbReference>
<evidence type="ECO:0000313" key="3">
    <source>
        <dbReference type="Proteomes" id="UP000635071"/>
    </source>
</evidence>
<dbReference type="InterPro" id="IPR036108">
    <property type="entry name" value="4pyrrol_syn_uPrphyn_synt_sf"/>
</dbReference>
<dbReference type="RefSeq" id="WP_188762407.1">
    <property type="nucleotide sequence ID" value="NZ_BMJM01000004.1"/>
</dbReference>
<dbReference type="Pfam" id="PF02602">
    <property type="entry name" value="HEM4"/>
    <property type="match status" value="1"/>
</dbReference>
<proteinExistence type="predicted"/>
<protein>
    <submittedName>
        <fullName evidence="2">Uroporphyrinogen III methyltransferase</fullName>
    </submittedName>
</protein>
<reference evidence="2" key="2">
    <citation type="submission" date="2020-09" db="EMBL/GenBank/DDBJ databases">
        <authorList>
            <person name="Sun Q."/>
            <person name="Zhou Y."/>
        </authorList>
    </citation>
    <scope>NUCLEOTIDE SEQUENCE</scope>
    <source>
        <strain evidence="2">CGMCC 1.15519</strain>
    </source>
</reference>
<dbReference type="SUPFAM" id="SSF69618">
    <property type="entry name" value="HemD-like"/>
    <property type="match status" value="1"/>
</dbReference>
<keyword evidence="3" id="KW-1185">Reference proteome</keyword>
<evidence type="ECO:0000259" key="1">
    <source>
        <dbReference type="Pfam" id="PF02602"/>
    </source>
</evidence>
<dbReference type="GO" id="GO:0032259">
    <property type="term" value="P:methylation"/>
    <property type="evidence" value="ECO:0007669"/>
    <property type="project" value="UniProtKB-KW"/>
</dbReference>
<dbReference type="AlphaFoldDB" id="A0A917E894"/>
<name>A0A917E894_9SPHN</name>
<evidence type="ECO:0000313" key="2">
    <source>
        <dbReference type="EMBL" id="GGE10449.1"/>
    </source>
</evidence>
<dbReference type="GO" id="GO:0008168">
    <property type="term" value="F:methyltransferase activity"/>
    <property type="evidence" value="ECO:0007669"/>
    <property type="project" value="UniProtKB-KW"/>
</dbReference>
<organism evidence="2 3">
    <name type="scientific">Sandarakinorhabdus glacialis</name>
    <dbReference type="NCBI Taxonomy" id="1614636"/>
    <lineage>
        <taxon>Bacteria</taxon>
        <taxon>Pseudomonadati</taxon>
        <taxon>Pseudomonadota</taxon>
        <taxon>Alphaproteobacteria</taxon>
        <taxon>Sphingomonadales</taxon>
        <taxon>Sphingosinicellaceae</taxon>
        <taxon>Sandarakinorhabdus</taxon>
    </lineage>
</organism>
<keyword evidence="2" id="KW-0808">Transferase</keyword>
<comment type="caution">
    <text evidence="2">The sequence shown here is derived from an EMBL/GenBank/DDBJ whole genome shotgun (WGS) entry which is preliminary data.</text>
</comment>